<dbReference type="InterPro" id="IPR002560">
    <property type="entry name" value="Transposase_DDE"/>
</dbReference>
<organism evidence="2 3">
    <name type="scientific">Actinomadura graeca</name>
    <dbReference type="NCBI Taxonomy" id="2750812"/>
    <lineage>
        <taxon>Bacteria</taxon>
        <taxon>Bacillati</taxon>
        <taxon>Actinomycetota</taxon>
        <taxon>Actinomycetes</taxon>
        <taxon>Streptosporangiales</taxon>
        <taxon>Thermomonosporaceae</taxon>
        <taxon>Actinomadura</taxon>
    </lineage>
</organism>
<sequence length="97" mass="10845">MNNLAALVPSLARLLIPAVDNADRLQEWITTADEANLPHVHSFTRGLRLDQAAVHTALTSEYHNGGTQGVNTKNKLINRQMHGRTGLHLLRHRILLR</sequence>
<proteinExistence type="predicted"/>
<dbReference type="PANTHER" id="PTHR33498:SF1">
    <property type="entry name" value="TRANSPOSASE FOR INSERTION SEQUENCE ELEMENT IS1557"/>
    <property type="match status" value="1"/>
</dbReference>
<feature type="domain" description="Transposase IS204/IS1001/IS1096/IS1165 DDE" evidence="1">
    <location>
        <begin position="23"/>
        <end position="94"/>
    </location>
</feature>
<keyword evidence="3" id="KW-1185">Reference proteome</keyword>
<evidence type="ECO:0000313" key="3">
    <source>
        <dbReference type="Proteomes" id="UP001049518"/>
    </source>
</evidence>
<evidence type="ECO:0000313" key="2">
    <source>
        <dbReference type="EMBL" id="QXJ25741.1"/>
    </source>
</evidence>
<dbReference type="EMBL" id="CP059572">
    <property type="protein sequence ID" value="QXJ25741.1"/>
    <property type="molecule type" value="Genomic_DNA"/>
</dbReference>
<name>A0ABX8R3U3_9ACTN</name>
<evidence type="ECO:0000259" key="1">
    <source>
        <dbReference type="Pfam" id="PF01610"/>
    </source>
</evidence>
<reference evidence="2" key="1">
    <citation type="submission" date="2020-07" db="EMBL/GenBank/DDBJ databases">
        <authorList>
            <person name="Tarantini F.S."/>
            <person name="Hong K.W."/>
            <person name="Chan K.G."/>
        </authorList>
    </citation>
    <scope>NUCLEOTIDE SEQUENCE</scope>
    <source>
        <strain evidence="2">32-07</strain>
    </source>
</reference>
<gene>
    <name evidence="2" type="ORF">AGRA3207_007278</name>
</gene>
<dbReference type="Pfam" id="PF01610">
    <property type="entry name" value="DDE_Tnp_ISL3"/>
    <property type="match status" value="1"/>
</dbReference>
<protein>
    <submittedName>
        <fullName evidence="2">Transposase</fullName>
    </submittedName>
</protein>
<dbReference type="PANTHER" id="PTHR33498">
    <property type="entry name" value="TRANSPOSASE FOR INSERTION SEQUENCE ELEMENT IS1557"/>
    <property type="match status" value="1"/>
</dbReference>
<accession>A0ABX8R3U3</accession>
<dbReference type="Proteomes" id="UP001049518">
    <property type="component" value="Chromosome"/>
</dbReference>
<dbReference type="InterPro" id="IPR047951">
    <property type="entry name" value="Transpos_ISL3"/>
</dbReference>